<organism evidence="1 2">
    <name type="scientific">Phytophthora megakarya</name>
    <dbReference type="NCBI Taxonomy" id="4795"/>
    <lineage>
        <taxon>Eukaryota</taxon>
        <taxon>Sar</taxon>
        <taxon>Stramenopiles</taxon>
        <taxon>Oomycota</taxon>
        <taxon>Peronosporomycetes</taxon>
        <taxon>Peronosporales</taxon>
        <taxon>Peronosporaceae</taxon>
        <taxon>Phytophthora</taxon>
    </lineage>
</organism>
<dbReference type="Proteomes" id="UP000198211">
    <property type="component" value="Unassembled WGS sequence"/>
</dbReference>
<reference evidence="2" key="1">
    <citation type="submission" date="2017-03" db="EMBL/GenBank/DDBJ databases">
        <title>Phytopthora megakarya and P. palmivora, two closely related causual agents of cacao black pod achieved similar genome size and gene model numbers by different mechanisms.</title>
        <authorList>
            <person name="Ali S."/>
            <person name="Shao J."/>
            <person name="Larry D.J."/>
            <person name="Kronmiller B."/>
            <person name="Shen D."/>
            <person name="Strem M.D."/>
            <person name="Melnick R.L."/>
            <person name="Guiltinan M.J."/>
            <person name="Tyler B.M."/>
            <person name="Meinhardt L.W."/>
            <person name="Bailey B.A."/>
        </authorList>
    </citation>
    <scope>NUCLEOTIDE SEQUENCE [LARGE SCALE GENOMIC DNA]</scope>
    <source>
        <strain evidence="2">zdho120</strain>
    </source>
</reference>
<keyword evidence="2" id="KW-1185">Reference proteome</keyword>
<evidence type="ECO:0000313" key="1">
    <source>
        <dbReference type="EMBL" id="OWZ15952.1"/>
    </source>
</evidence>
<accession>A0A225WEJ5</accession>
<name>A0A225WEJ5_9STRA</name>
<dbReference type="EMBL" id="NBNE01001022">
    <property type="protein sequence ID" value="OWZ15952.1"/>
    <property type="molecule type" value="Genomic_DNA"/>
</dbReference>
<proteinExistence type="predicted"/>
<gene>
    <name evidence="1" type="ORF">PHMEG_00010317</name>
</gene>
<sequence length="264" mass="30230">MLNGRWLLSAGLPYTTIKNSELFTLFRRLSCQPNLGLPARETIYHFAEEEFKIFVDKVTHYLNEKFNSFLQLPLLAVLYDLRTNAANMNVIGVTVICINRKRRLVKLSHLGLPKSFTVNDTTPSARNVENTKEAGSFVVTPGGEFDEARLAKLSQLKDLYNLPAVNIEIDAKTRVGYAVTLLRRRVYNRYALTKYFETAPPSEQSVWNLFLRWNGSRLLKRENINASEFLPGGIRCRERLRERLALRFPSAPSYLTPGTSQKQN</sequence>
<evidence type="ECO:0000313" key="2">
    <source>
        <dbReference type="Proteomes" id="UP000198211"/>
    </source>
</evidence>
<dbReference type="OrthoDB" id="112080at2759"/>
<dbReference type="AlphaFoldDB" id="A0A225WEJ5"/>
<comment type="caution">
    <text evidence="1">The sequence shown here is derived from an EMBL/GenBank/DDBJ whole genome shotgun (WGS) entry which is preliminary data.</text>
</comment>
<protein>
    <submittedName>
        <fullName evidence="1">Uncharacterized protein</fullName>
    </submittedName>
</protein>